<dbReference type="STRING" id="762983.HMPREF9444_00385"/>
<dbReference type="eggNOG" id="COG2378">
    <property type="taxonomic scope" value="Bacteria"/>
</dbReference>
<sequence length="308" mass="35789">MKKLDDSSYGSKLLRLFRILISDQRRHYLLDLKETLNCSSQTLIRLIEEIEREVGESLEFGKDGRKRWYKMSPLNKEGRLNLDSDDLKFFEICRDLAEPYLPQQVKSRVDKKLWEFSLKISEETQNFGEDSNFTFFSKGYIDYSPFFSMITILLDAIKGHNICVVRYRPSGEKDIHRHLFAPCKIACMSGALYVLGSYMESDLKTPRYLTNFAIHRIVSVDKTTFEIAFPIPKIESESFGLPWHEPRTFRIKFNPGKSSDYVKERIWAKHQKITEDGEGGIILEIVTSSEPELKAWIRSFGGEAKLLS</sequence>
<reference evidence="2 3" key="1">
    <citation type="submission" date="2011-01" db="EMBL/GenBank/DDBJ databases">
        <authorList>
            <person name="Weinstock G."/>
            <person name="Sodergren E."/>
            <person name="Clifton S."/>
            <person name="Fulton L."/>
            <person name="Fulton B."/>
            <person name="Courtney L."/>
            <person name="Fronick C."/>
            <person name="Harrison M."/>
            <person name="Strong C."/>
            <person name="Farmer C."/>
            <person name="Delahaunty K."/>
            <person name="Markovic C."/>
            <person name="Hall O."/>
            <person name="Minx P."/>
            <person name="Tomlinson C."/>
            <person name="Mitreva M."/>
            <person name="Hou S."/>
            <person name="Chen J."/>
            <person name="Wollam A."/>
            <person name="Pepin K.H."/>
            <person name="Johnson M."/>
            <person name="Bhonagiri V."/>
            <person name="Zhang X."/>
            <person name="Suruliraj S."/>
            <person name="Warren W."/>
            <person name="Chinwalla A."/>
            <person name="Mardis E.R."/>
            <person name="Wilson R.K."/>
        </authorList>
    </citation>
    <scope>NUCLEOTIDE SEQUENCE [LARGE SCALE GENOMIC DNA]</scope>
    <source>
        <strain evidence="3">DSM 22608 / JCM 16073 / KCTC 15190 / YIT 12066</strain>
    </source>
</reference>
<dbReference type="InterPro" id="IPR057727">
    <property type="entry name" value="WCX_dom"/>
</dbReference>
<dbReference type="Proteomes" id="UP000018458">
    <property type="component" value="Unassembled WGS sequence"/>
</dbReference>
<feature type="domain" description="WCX" evidence="1">
    <location>
        <begin position="246"/>
        <end position="307"/>
    </location>
</feature>
<comment type="caution">
    <text evidence="2">The sequence shown here is derived from an EMBL/GenBank/DDBJ whole genome shotgun (WGS) entry which is preliminary data.</text>
</comment>
<gene>
    <name evidence="2" type="ORF">HMPREF9444_00385</name>
</gene>
<dbReference type="HOGENOM" id="CLU_041141_4_3_6"/>
<dbReference type="OrthoDB" id="5417724at2"/>
<dbReference type="PANTHER" id="PTHR34580:SF1">
    <property type="entry name" value="PROTEIN PAFC"/>
    <property type="match status" value="1"/>
</dbReference>
<dbReference type="RefSeq" id="WP_009142608.1">
    <property type="nucleotide sequence ID" value="NZ_GL830953.1"/>
</dbReference>
<name>E8LI70_SUCHY</name>
<evidence type="ECO:0000313" key="2">
    <source>
        <dbReference type="EMBL" id="EFY07802.1"/>
    </source>
</evidence>
<dbReference type="Pfam" id="PF25583">
    <property type="entry name" value="WCX"/>
    <property type="match status" value="1"/>
</dbReference>
<proteinExistence type="predicted"/>
<protein>
    <recommendedName>
        <fullName evidence="1">WCX domain-containing protein</fullName>
    </recommendedName>
</protein>
<keyword evidence="3" id="KW-1185">Reference proteome</keyword>
<organism evidence="2 3">
    <name type="scientific">Succinatimonas hippei (strain DSM 22608 / JCM 16073 / KCTC 15190 / YIT 12066)</name>
    <dbReference type="NCBI Taxonomy" id="762983"/>
    <lineage>
        <taxon>Bacteria</taxon>
        <taxon>Pseudomonadati</taxon>
        <taxon>Pseudomonadota</taxon>
        <taxon>Gammaproteobacteria</taxon>
        <taxon>Aeromonadales</taxon>
        <taxon>Succinivibrionaceae</taxon>
        <taxon>Succinatimonas</taxon>
    </lineage>
</organism>
<dbReference type="PANTHER" id="PTHR34580">
    <property type="match status" value="1"/>
</dbReference>
<dbReference type="EMBL" id="AEVO01000015">
    <property type="protein sequence ID" value="EFY07802.1"/>
    <property type="molecule type" value="Genomic_DNA"/>
</dbReference>
<dbReference type="InterPro" id="IPR051534">
    <property type="entry name" value="CBASS_pafABC_assoc_protein"/>
</dbReference>
<evidence type="ECO:0000313" key="3">
    <source>
        <dbReference type="Proteomes" id="UP000018458"/>
    </source>
</evidence>
<dbReference type="AlphaFoldDB" id="E8LI70"/>
<evidence type="ECO:0000259" key="1">
    <source>
        <dbReference type="Pfam" id="PF25583"/>
    </source>
</evidence>
<accession>E8LI70</accession>